<reference evidence="2" key="2">
    <citation type="journal article" date="2007" name="Science">
        <title>Draft genome sequence of the sexually transmitted pathogen Trichomonas vaginalis.</title>
        <authorList>
            <person name="Carlton J.M."/>
            <person name="Hirt R.P."/>
            <person name="Silva J.C."/>
            <person name="Delcher A.L."/>
            <person name="Schatz M."/>
            <person name="Zhao Q."/>
            <person name="Wortman J.R."/>
            <person name="Bidwell S.L."/>
            <person name="Alsmark U.C.M."/>
            <person name="Besteiro S."/>
            <person name="Sicheritz-Ponten T."/>
            <person name="Noel C.J."/>
            <person name="Dacks J.B."/>
            <person name="Foster P.G."/>
            <person name="Simillion C."/>
            <person name="Van de Peer Y."/>
            <person name="Miranda-Saavedra D."/>
            <person name="Barton G.J."/>
            <person name="Westrop G.D."/>
            <person name="Mueller S."/>
            <person name="Dessi D."/>
            <person name="Fiori P.L."/>
            <person name="Ren Q."/>
            <person name="Paulsen I."/>
            <person name="Zhang H."/>
            <person name="Bastida-Corcuera F.D."/>
            <person name="Simoes-Barbosa A."/>
            <person name="Brown M.T."/>
            <person name="Hayes R.D."/>
            <person name="Mukherjee M."/>
            <person name="Okumura C.Y."/>
            <person name="Schneider R."/>
            <person name="Smith A.J."/>
            <person name="Vanacova S."/>
            <person name="Villalvazo M."/>
            <person name="Haas B.J."/>
            <person name="Pertea M."/>
            <person name="Feldblyum T.V."/>
            <person name="Utterback T.R."/>
            <person name="Shu C.L."/>
            <person name="Osoegawa K."/>
            <person name="de Jong P.J."/>
            <person name="Hrdy I."/>
            <person name="Horvathova L."/>
            <person name="Zubacova Z."/>
            <person name="Dolezal P."/>
            <person name="Malik S.B."/>
            <person name="Logsdon J.M. Jr."/>
            <person name="Henze K."/>
            <person name="Gupta A."/>
            <person name="Wang C.C."/>
            <person name="Dunne R.L."/>
            <person name="Upcroft J.A."/>
            <person name="Upcroft P."/>
            <person name="White O."/>
            <person name="Salzberg S.L."/>
            <person name="Tang P."/>
            <person name="Chiu C.-H."/>
            <person name="Lee Y.-S."/>
            <person name="Embley T.M."/>
            <person name="Coombs G.H."/>
            <person name="Mottram J.C."/>
            <person name="Tachezy J."/>
            <person name="Fraser-Liggett C.M."/>
            <person name="Johnson P.J."/>
        </authorList>
    </citation>
    <scope>NUCLEOTIDE SEQUENCE [LARGE SCALE GENOMIC DNA]</scope>
    <source>
        <strain evidence="2">G3</strain>
    </source>
</reference>
<name>A2G9Y7_TRIV3</name>
<keyword evidence="3" id="KW-1185">Reference proteome</keyword>
<dbReference type="Proteomes" id="UP000001542">
    <property type="component" value="Unassembled WGS sequence"/>
</dbReference>
<dbReference type="GO" id="GO:0031429">
    <property type="term" value="C:box H/ACA snoRNP complex"/>
    <property type="evidence" value="ECO:0000318"/>
    <property type="project" value="GO_Central"/>
</dbReference>
<dbReference type="RefSeq" id="XP_001298963.1">
    <property type="nucleotide sequence ID" value="XM_001298962.1"/>
</dbReference>
<dbReference type="InParanoid" id="A2G9Y7"/>
<protein>
    <submittedName>
        <fullName evidence="2">Uncharacterized protein</fullName>
    </submittedName>
</protein>
<dbReference type="VEuPathDB" id="TrichDB:TVAGG3_0196810"/>
<evidence type="ECO:0000313" key="3">
    <source>
        <dbReference type="Proteomes" id="UP000001542"/>
    </source>
</evidence>
<dbReference type="STRING" id="5722.A2G9Y7"/>
<keyword evidence="1" id="KW-0812">Transmembrane</keyword>
<dbReference type="GO" id="GO:0034513">
    <property type="term" value="F:box H/ACA snoRNA binding"/>
    <property type="evidence" value="ECO:0000318"/>
    <property type="project" value="GO_Central"/>
</dbReference>
<evidence type="ECO:0000256" key="1">
    <source>
        <dbReference type="SAM" id="Phobius"/>
    </source>
</evidence>
<proteinExistence type="predicted"/>
<reference evidence="2" key="1">
    <citation type="submission" date="2006-10" db="EMBL/GenBank/DDBJ databases">
        <authorList>
            <person name="Amadeo P."/>
            <person name="Zhao Q."/>
            <person name="Wortman J."/>
            <person name="Fraser-Liggett C."/>
            <person name="Carlton J."/>
        </authorList>
    </citation>
    <scope>NUCLEOTIDE SEQUENCE</scope>
    <source>
        <strain evidence="2">G3</strain>
    </source>
</reference>
<organism evidence="2 3">
    <name type="scientific">Trichomonas vaginalis (strain ATCC PRA-98 / G3)</name>
    <dbReference type="NCBI Taxonomy" id="412133"/>
    <lineage>
        <taxon>Eukaryota</taxon>
        <taxon>Metamonada</taxon>
        <taxon>Parabasalia</taxon>
        <taxon>Trichomonadida</taxon>
        <taxon>Trichomonadidae</taxon>
        <taxon>Trichomonas</taxon>
    </lineage>
</organism>
<dbReference type="KEGG" id="tva:4743676"/>
<dbReference type="VEuPathDB" id="TrichDB:TVAG_461170"/>
<keyword evidence="1" id="KW-0472">Membrane</keyword>
<accession>A2G9Y7</accession>
<gene>
    <name evidence="2" type="ORF">TVAG_461170</name>
</gene>
<feature type="transmembrane region" description="Helical" evidence="1">
    <location>
        <begin position="209"/>
        <end position="235"/>
    </location>
</feature>
<sequence>MLLSLLGVYSYNHSSFYYTEIEYILSNNVSDAKTYIDADSNVHITCNYKGQNIKLDSSDTKKVKIDANYLCVVNLTVNNQKIEINGPAQVYVNGDNNVISNKFDLSRPLSHPLVIINGHKNTFNIKWSETSDSSYTVISAFVNDADFKHTDPGDTNFDLATSKDSGLVGDIGPFYSVNISQIYPSSDYVIYYHGIPIGGTTHTTDPVTIAIIVSVVVTIVILAIIATVIVIICCVCKKRDKDGFQGIKADQ</sequence>
<dbReference type="AlphaFoldDB" id="A2G9Y7"/>
<dbReference type="GO" id="GO:0000454">
    <property type="term" value="P:snoRNA guided rRNA pseudouridine synthesis"/>
    <property type="evidence" value="ECO:0000318"/>
    <property type="project" value="GO_Central"/>
</dbReference>
<keyword evidence="1" id="KW-1133">Transmembrane helix</keyword>
<dbReference type="EMBL" id="DS114755">
    <property type="protein sequence ID" value="EAX86033.1"/>
    <property type="molecule type" value="Genomic_DNA"/>
</dbReference>
<evidence type="ECO:0000313" key="2">
    <source>
        <dbReference type="EMBL" id="EAX86033.1"/>
    </source>
</evidence>